<proteinExistence type="predicted"/>
<reference evidence="4" key="1">
    <citation type="submission" date="2022-07" db="EMBL/GenBank/DDBJ databases">
        <title>Phylogenomic reconstructions and comparative analyses of Kickxellomycotina fungi.</title>
        <authorList>
            <person name="Reynolds N.K."/>
            <person name="Stajich J.E."/>
            <person name="Barry K."/>
            <person name="Grigoriev I.V."/>
            <person name="Crous P."/>
            <person name="Smith M.E."/>
        </authorList>
    </citation>
    <scope>NUCLEOTIDE SEQUENCE</scope>
    <source>
        <strain evidence="4">NBRC 32514</strain>
    </source>
</reference>
<sequence>MSDDLEFRNLRTRDEVLAAHPLEVAGYTADEAASLTNMLYRFTHAPHLFLVTHASMETHDPLGPTVCIHSVCVAPEHQGKRVASRMLNEYTDSIRRYNETAGHNVKIERLAMLSRENLVPLYERAGYRTLGQSSVVHGAEKWYDCVLDL</sequence>
<dbReference type="GO" id="GO:0008080">
    <property type="term" value="F:N-acetyltransferase activity"/>
    <property type="evidence" value="ECO:0007669"/>
    <property type="project" value="UniProtKB-ARBA"/>
</dbReference>
<organism evidence="4 5">
    <name type="scientific">Coemansia erecta</name>
    <dbReference type="NCBI Taxonomy" id="147472"/>
    <lineage>
        <taxon>Eukaryota</taxon>
        <taxon>Fungi</taxon>
        <taxon>Fungi incertae sedis</taxon>
        <taxon>Zoopagomycota</taxon>
        <taxon>Kickxellomycotina</taxon>
        <taxon>Kickxellomycetes</taxon>
        <taxon>Kickxellales</taxon>
        <taxon>Kickxellaceae</taxon>
        <taxon>Coemansia</taxon>
    </lineage>
</organism>
<dbReference type="Proteomes" id="UP001149813">
    <property type="component" value="Unassembled WGS sequence"/>
</dbReference>
<dbReference type="InterPro" id="IPR051635">
    <property type="entry name" value="SNAT-like"/>
</dbReference>
<keyword evidence="1" id="KW-0808">Transferase</keyword>
<comment type="caution">
    <text evidence="4">The sequence shown here is derived from an EMBL/GenBank/DDBJ whole genome shotgun (WGS) entry which is preliminary data.</text>
</comment>
<evidence type="ECO:0000259" key="3">
    <source>
        <dbReference type="PROSITE" id="PS51186"/>
    </source>
</evidence>
<feature type="domain" description="N-acetyltransferase" evidence="3">
    <location>
        <begin position="5"/>
        <end position="149"/>
    </location>
</feature>
<keyword evidence="5" id="KW-1185">Reference proteome</keyword>
<dbReference type="Gene3D" id="3.40.630.30">
    <property type="match status" value="1"/>
</dbReference>
<dbReference type="AlphaFoldDB" id="A0A9W7Y6H2"/>
<dbReference type="InterPro" id="IPR000182">
    <property type="entry name" value="GNAT_dom"/>
</dbReference>
<name>A0A9W7Y6H2_9FUNG</name>
<dbReference type="PANTHER" id="PTHR10908">
    <property type="entry name" value="SEROTONIN N-ACETYLTRANSFERASE"/>
    <property type="match status" value="1"/>
</dbReference>
<dbReference type="SUPFAM" id="SSF55729">
    <property type="entry name" value="Acyl-CoA N-acyltransferases (Nat)"/>
    <property type="match status" value="1"/>
</dbReference>
<evidence type="ECO:0000313" key="4">
    <source>
        <dbReference type="EMBL" id="KAJ1725073.1"/>
    </source>
</evidence>
<dbReference type="Pfam" id="PF13673">
    <property type="entry name" value="Acetyltransf_10"/>
    <property type="match status" value="1"/>
</dbReference>
<dbReference type="OrthoDB" id="30840at2759"/>
<dbReference type="InterPro" id="IPR016181">
    <property type="entry name" value="Acyl_CoA_acyltransferase"/>
</dbReference>
<dbReference type="CDD" id="cd04301">
    <property type="entry name" value="NAT_SF"/>
    <property type="match status" value="1"/>
</dbReference>
<evidence type="ECO:0000313" key="5">
    <source>
        <dbReference type="Proteomes" id="UP001149813"/>
    </source>
</evidence>
<evidence type="ECO:0000256" key="1">
    <source>
        <dbReference type="ARBA" id="ARBA00022679"/>
    </source>
</evidence>
<protein>
    <recommendedName>
        <fullName evidence="3">N-acetyltransferase domain-containing protein</fullName>
    </recommendedName>
</protein>
<keyword evidence="2" id="KW-0012">Acyltransferase</keyword>
<dbReference type="EMBL" id="JANBOJ010000013">
    <property type="protein sequence ID" value="KAJ1725073.1"/>
    <property type="molecule type" value="Genomic_DNA"/>
</dbReference>
<dbReference type="PROSITE" id="PS51186">
    <property type="entry name" value="GNAT"/>
    <property type="match status" value="1"/>
</dbReference>
<evidence type="ECO:0000256" key="2">
    <source>
        <dbReference type="ARBA" id="ARBA00023315"/>
    </source>
</evidence>
<accession>A0A9W7Y6H2</accession>
<dbReference type="PANTHER" id="PTHR10908:SF0">
    <property type="entry name" value="SEROTONIN N-ACETYLTRANSFERASE"/>
    <property type="match status" value="1"/>
</dbReference>
<gene>
    <name evidence="4" type="ORF">LPJ53_000724</name>
</gene>